<dbReference type="InterPro" id="IPR003812">
    <property type="entry name" value="Fido"/>
</dbReference>
<dbReference type="InterPro" id="IPR040198">
    <property type="entry name" value="Fido_containing"/>
</dbReference>
<dbReference type="STRING" id="1602171.ST44_07365"/>
<sequence>MAFEREIKEYEDLRRKYQTQIIGMMNGEEYVKYNEILFSTHSCAIEGNSFSVDDTRELKEKGLAMIPAGKSLLEAFEILDHFKAFEFMMQNTQHALDETLLKEINRLATCHTLSYRCPDAIPGEYTTTDMAAGDTVFGDHKKLIAMVPKLLESTERAILAAAQAQKNETNDNLGSEDHTHAIVIAARFHGFYEYLHPFRDGNGRTGRLVSNYILLRLGHPLVIIPSEQRKEYIAVLRMIRTEGTDEHLIRFFFKMAMLRMQEEIKQKEANTKRFMNFLF</sequence>
<name>A0A0D0ITJ7_9BACT</name>
<dbReference type="SUPFAM" id="SSF140931">
    <property type="entry name" value="Fic-like"/>
    <property type="match status" value="1"/>
</dbReference>
<keyword evidence="2" id="KW-0067">ATP-binding</keyword>
<keyword evidence="5" id="KW-0378">Hydrolase</keyword>
<dbReference type="Proteomes" id="UP000032046">
    <property type="component" value="Unassembled WGS sequence"/>
</dbReference>
<proteinExistence type="predicted"/>
<evidence type="ECO:0000256" key="3">
    <source>
        <dbReference type="PIRSR" id="PIRSR640198-3"/>
    </source>
</evidence>
<reference evidence="5 6" key="1">
    <citation type="submission" date="2015-01" db="EMBL/GenBank/DDBJ databases">
        <title>Comparative genomics of non-oral Prevotella species.</title>
        <authorList>
            <person name="Accetto T."/>
            <person name="Nograsek B."/>
            <person name="Avgustin G."/>
        </authorList>
    </citation>
    <scope>NUCLEOTIDE SEQUENCE [LARGE SCALE GENOMIC DNA]</scope>
    <source>
        <strain evidence="5 6">P5-119</strain>
    </source>
</reference>
<dbReference type="RefSeq" id="WP_042519316.1">
    <property type="nucleotide sequence ID" value="NZ_JXQH01000014.1"/>
</dbReference>
<dbReference type="GO" id="GO:0004519">
    <property type="term" value="F:endonuclease activity"/>
    <property type="evidence" value="ECO:0007669"/>
    <property type="project" value="UniProtKB-KW"/>
</dbReference>
<gene>
    <name evidence="5" type="ORF">ST44_07365</name>
</gene>
<accession>A0A0D0ITJ7</accession>
<evidence type="ECO:0000256" key="2">
    <source>
        <dbReference type="PIRSR" id="PIRSR640198-2"/>
    </source>
</evidence>
<dbReference type="EMBL" id="JXQK01000055">
    <property type="protein sequence ID" value="KIP62296.1"/>
    <property type="molecule type" value="Genomic_DNA"/>
</dbReference>
<protein>
    <submittedName>
        <fullName evidence="5">Restriction endonuclease subunit S</fullName>
    </submittedName>
</protein>
<dbReference type="Pfam" id="PF02661">
    <property type="entry name" value="Fic"/>
    <property type="match status" value="1"/>
</dbReference>
<dbReference type="PROSITE" id="PS51459">
    <property type="entry name" value="FIDO"/>
    <property type="match status" value="1"/>
</dbReference>
<keyword evidence="5" id="KW-0255">Endonuclease</keyword>
<keyword evidence="5" id="KW-0540">Nuclease</keyword>
<evidence type="ECO:0000313" key="6">
    <source>
        <dbReference type="Proteomes" id="UP000032046"/>
    </source>
</evidence>
<dbReference type="GO" id="GO:0005524">
    <property type="term" value="F:ATP binding"/>
    <property type="evidence" value="ECO:0007669"/>
    <property type="project" value="UniProtKB-KW"/>
</dbReference>
<dbReference type="PANTHER" id="PTHR13504:SF38">
    <property type="entry name" value="FIDO DOMAIN-CONTAINING PROTEIN"/>
    <property type="match status" value="1"/>
</dbReference>
<dbReference type="Gene3D" id="1.10.3290.10">
    <property type="entry name" value="Fido-like domain"/>
    <property type="match status" value="1"/>
</dbReference>
<dbReference type="AlphaFoldDB" id="A0A0D0ITJ7"/>
<evidence type="ECO:0000259" key="4">
    <source>
        <dbReference type="PROSITE" id="PS51459"/>
    </source>
</evidence>
<dbReference type="InterPro" id="IPR036597">
    <property type="entry name" value="Fido-like_dom_sf"/>
</dbReference>
<evidence type="ECO:0000256" key="1">
    <source>
        <dbReference type="PIRSR" id="PIRSR640198-1"/>
    </source>
</evidence>
<feature type="site" description="Important for autoinhibition of adenylyltransferase activity" evidence="3">
    <location>
        <position position="46"/>
    </location>
</feature>
<keyword evidence="6" id="KW-1185">Reference proteome</keyword>
<feature type="domain" description="Fido" evidence="4">
    <location>
        <begin position="96"/>
        <end position="254"/>
    </location>
</feature>
<feature type="binding site" evidence="2">
    <location>
        <begin position="200"/>
        <end position="207"/>
    </location>
    <ligand>
        <name>ATP</name>
        <dbReference type="ChEBI" id="CHEBI:30616"/>
    </ligand>
</feature>
<dbReference type="PANTHER" id="PTHR13504">
    <property type="entry name" value="FIDO DOMAIN-CONTAINING PROTEIN DDB_G0283145"/>
    <property type="match status" value="1"/>
</dbReference>
<organism evidence="5 6">
    <name type="scientific">Prevotella pectinovora</name>
    <dbReference type="NCBI Taxonomy" id="1602169"/>
    <lineage>
        <taxon>Bacteria</taxon>
        <taxon>Pseudomonadati</taxon>
        <taxon>Bacteroidota</taxon>
        <taxon>Bacteroidia</taxon>
        <taxon>Bacteroidales</taxon>
        <taxon>Prevotellaceae</taxon>
        <taxon>Prevotella</taxon>
    </lineage>
</organism>
<evidence type="ECO:0000313" key="5">
    <source>
        <dbReference type="EMBL" id="KIP62296.1"/>
    </source>
</evidence>
<feature type="active site" evidence="1">
    <location>
        <position position="196"/>
    </location>
</feature>
<keyword evidence="2" id="KW-0547">Nucleotide-binding</keyword>
<comment type="caution">
    <text evidence="5">The sequence shown here is derived from an EMBL/GenBank/DDBJ whole genome shotgun (WGS) entry which is preliminary data.</text>
</comment>